<name>H0QWN1_9ACTN</name>
<dbReference type="SUPFAM" id="SSF55961">
    <property type="entry name" value="Bet v1-like"/>
    <property type="match status" value="1"/>
</dbReference>
<comment type="caution">
    <text evidence="1">The sequence shown here is derived from an EMBL/GenBank/DDBJ whole genome shotgun (WGS) entry which is preliminary data.</text>
</comment>
<proteinExistence type="predicted"/>
<keyword evidence="2" id="KW-1185">Reference proteome</keyword>
<dbReference type="Gene3D" id="3.30.530.20">
    <property type="match status" value="1"/>
</dbReference>
<dbReference type="InterPro" id="IPR019587">
    <property type="entry name" value="Polyketide_cyclase/dehydratase"/>
</dbReference>
<protein>
    <recommendedName>
        <fullName evidence="3">Polyketide cyclase/dehydrase</fullName>
    </recommendedName>
</protein>
<dbReference type="AlphaFoldDB" id="H0QWN1"/>
<organism evidence="1 2">
    <name type="scientific">Gordonia effusa NBRC 100432</name>
    <dbReference type="NCBI Taxonomy" id="1077974"/>
    <lineage>
        <taxon>Bacteria</taxon>
        <taxon>Bacillati</taxon>
        <taxon>Actinomycetota</taxon>
        <taxon>Actinomycetes</taxon>
        <taxon>Mycobacteriales</taxon>
        <taxon>Gordoniaceae</taxon>
        <taxon>Gordonia</taxon>
    </lineage>
</organism>
<evidence type="ECO:0000313" key="1">
    <source>
        <dbReference type="EMBL" id="GAB17232.1"/>
    </source>
</evidence>
<dbReference type="RefSeq" id="WP_007316570.1">
    <property type="nucleotide sequence ID" value="NZ_BAEH01000022.1"/>
</dbReference>
<evidence type="ECO:0000313" key="2">
    <source>
        <dbReference type="Proteomes" id="UP000035034"/>
    </source>
</evidence>
<dbReference type="InterPro" id="IPR023393">
    <property type="entry name" value="START-like_dom_sf"/>
</dbReference>
<reference evidence="1 2" key="1">
    <citation type="submission" date="2011-12" db="EMBL/GenBank/DDBJ databases">
        <title>Whole genome shotgun sequence of Gordonia effusa NBRC 100432.</title>
        <authorList>
            <person name="Yoshida I."/>
            <person name="Takarada H."/>
            <person name="Hosoyama A."/>
            <person name="Tsuchikane K."/>
            <person name="Katsumata H."/>
            <person name="Yamazaki S."/>
            <person name="Fujita N."/>
        </authorList>
    </citation>
    <scope>NUCLEOTIDE SEQUENCE [LARGE SCALE GENOMIC DNA]</scope>
    <source>
        <strain evidence="1 2">NBRC 100432</strain>
    </source>
</reference>
<accession>H0QWN1</accession>
<dbReference type="Pfam" id="PF10604">
    <property type="entry name" value="Polyketide_cyc2"/>
    <property type="match status" value="1"/>
</dbReference>
<dbReference type="EMBL" id="BAEH01000022">
    <property type="protein sequence ID" value="GAB17232.1"/>
    <property type="molecule type" value="Genomic_DNA"/>
</dbReference>
<gene>
    <name evidence="1" type="ORF">GOEFS_022_00120</name>
</gene>
<evidence type="ECO:0008006" key="3">
    <source>
        <dbReference type="Google" id="ProtNLM"/>
    </source>
</evidence>
<dbReference type="OrthoDB" id="581838at2"/>
<dbReference type="Proteomes" id="UP000035034">
    <property type="component" value="Unassembled WGS sequence"/>
</dbReference>
<sequence length="175" mass="19895">MFTISETPPKNPFAQAAIVISTKHSFDAPAADVFRALDSDLAWRWLAPTCGVDYLEPADNGAPRGVGMVREMGSVRRPLRWFWRQREVFTGYEANRALAYYASHGSWPLLRLWAENYRLEPTSDTSCTLRWKVAMTPTIVGRLPLHWTEPALRLAFTIGIRPGLRRLTRQLAATH</sequence>
<dbReference type="eggNOG" id="COG3832">
    <property type="taxonomic scope" value="Bacteria"/>
</dbReference>
<dbReference type="STRING" id="1077974.GOEFS_022_00120"/>